<dbReference type="AlphaFoldDB" id="A0AAI8R888"/>
<dbReference type="EMBL" id="AP019810">
    <property type="protein sequence ID" value="BBM14171.1"/>
    <property type="molecule type" value="Genomic_DNA"/>
</dbReference>
<dbReference type="Proteomes" id="UP000509460">
    <property type="component" value="Chromosome"/>
</dbReference>
<evidence type="ECO:0000313" key="2">
    <source>
        <dbReference type="Proteomes" id="UP000509460"/>
    </source>
</evidence>
<sequence>MKEEQQKPVLPEFVAKWFEDAKDNLEIPIFYECVRAMEISKEYRNEFHQWFANSKKIQSKHSFA</sequence>
<dbReference type="InterPro" id="IPR012865">
    <property type="entry name" value="DUF1642"/>
</dbReference>
<name>A0AAI8R888_ENTMU</name>
<organism evidence="1 2">
    <name type="scientific">Enterococcus mundtii</name>
    <dbReference type="NCBI Taxonomy" id="53346"/>
    <lineage>
        <taxon>Bacteria</taxon>
        <taxon>Bacillati</taxon>
        <taxon>Bacillota</taxon>
        <taxon>Bacilli</taxon>
        <taxon>Lactobacillales</taxon>
        <taxon>Enterococcaceae</taxon>
        <taxon>Enterococcus</taxon>
    </lineage>
</organism>
<dbReference type="Pfam" id="PF07852">
    <property type="entry name" value="DUF1642"/>
    <property type="match status" value="1"/>
</dbReference>
<evidence type="ECO:0000313" key="1">
    <source>
        <dbReference type="EMBL" id="BBM14171.1"/>
    </source>
</evidence>
<accession>A0AAI8R888</accession>
<dbReference type="RefSeq" id="WP_178946496.1">
    <property type="nucleotide sequence ID" value="NZ_AP019810.1"/>
</dbReference>
<protein>
    <submittedName>
        <fullName evidence="1">Uncharacterized protein</fullName>
    </submittedName>
</protein>
<reference evidence="1 2" key="1">
    <citation type="submission" date="2019-07" db="EMBL/GenBank/DDBJ databases">
        <title>antibiotic susceptibility of plant-derived lactic acid bacteria.</title>
        <authorList>
            <person name="Sugiyama M."/>
            <person name="Noda M."/>
        </authorList>
    </citation>
    <scope>NUCLEOTIDE SEQUENCE [LARGE SCALE GENOMIC DNA]</scope>
    <source>
        <strain evidence="1 2">15-1A</strain>
    </source>
</reference>
<gene>
    <name evidence="1" type="ORF">EM151A_0933</name>
</gene>
<proteinExistence type="predicted"/>